<organism evidence="2 3">
    <name type="scientific">Mycena sanguinolenta</name>
    <dbReference type="NCBI Taxonomy" id="230812"/>
    <lineage>
        <taxon>Eukaryota</taxon>
        <taxon>Fungi</taxon>
        <taxon>Dikarya</taxon>
        <taxon>Basidiomycota</taxon>
        <taxon>Agaricomycotina</taxon>
        <taxon>Agaricomycetes</taxon>
        <taxon>Agaricomycetidae</taxon>
        <taxon>Agaricales</taxon>
        <taxon>Marasmiineae</taxon>
        <taxon>Mycenaceae</taxon>
        <taxon>Mycena</taxon>
    </lineage>
</organism>
<dbReference type="OrthoDB" id="2942412at2759"/>
<feature type="transmembrane region" description="Helical" evidence="1">
    <location>
        <begin position="85"/>
        <end position="107"/>
    </location>
</feature>
<feature type="transmembrane region" description="Helical" evidence="1">
    <location>
        <begin position="46"/>
        <end position="65"/>
    </location>
</feature>
<proteinExistence type="predicted"/>
<keyword evidence="1" id="KW-0812">Transmembrane</keyword>
<protein>
    <submittedName>
        <fullName evidence="2">Uncharacterized protein</fullName>
    </submittedName>
</protein>
<keyword evidence="1" id="KW-1133">Transmembrane helix</keyword>
<dbReference type="Proteomes" id="UP000623467">
    <property type="component" value="Unassembled WGS sequence"/>
</dbReference>
<feature type="transmembrane region" description="Helical" evidence="1">
    <location>
        <begin position="183"/>
        <end position="213"/>
    </location>
</feature>
<sequence length="306" mass="33455">MTDLQLDIELSLRELNVFNSLFTVALVLLTIVILPAIFSRNVRRNALWFTFIGSWLLYCVSGLLLVGHQLGPDPPFGICLLQAALIHSVPTLGSVAGGCFIVDVIVFHTETLPVALVLDTNETHANGDYPSYLQDTNSSFPQLLAFPAFAFFSLFWLSLGIGLQDHTTVNRVQNMFCHINTGLPTLVGSLLSGFSIAVAIAVEIAAGIMIYTSRPTLSDAKSPSDSNQPIARGMVIRICLFSLLTVLGLVLSAVMLFHFNDTDIQGNFLLPILPILVAILFGAQRDIILGWRFWKHESKASQIEAV</sequence>
<evidence type="ECO:0000313" key="2">
    <source>
        <dbReference type="EMBL" id="KAF7370542.1"/>
    </source>
</evidence>
<evidence type="ECO:0000313" key="3">
    <source>
        <dbReference type="Proteomes" id="UP000623467"/>
    </source>
</evidence>
<feature type="transmembrane region" description="Helical" evidence="1">
    <location>
        <begin position="234"/>
        <end position="258"/>
    </location>
</feature>
<comment type="caution">
    <text evidence="2">The sequence shown here is derived from an EMBL/GenBank/DDBJ whole genome shotgun (WGS) entry which is preliminary data.</text>
</comment>
<feature type="transmembrane region" description="Helical" evidence="1">
    <location>
        <begin position="20"/>
        <end position="39"/>
    </location>
</feature>
<feature type="transmembrane region" description="Helical" evidence="1">
    <location>
        <begin position="264"/>
        <end position="283"/>
    </location>
</feature>
<dbReference type="AlphaFoldDB" id="A0A8H7DEY3"/>
<evidence type="ECO:0000256" key="1">
    <source>
        <dbReference type="SAM" id="Phobius"/>
    </source>
</evidence>
<keyword evidence="3" id="KW-1185">Reference proteome</keyword>
<reference evidence="2" key="1">
    <citation type="submission" date="2020-05" db="EMBL/GenBank/DDBJ databases">
        <title>Mycena genomes resolve the evolution of fungal bioluminescence.</title>
        <authorList>
            <person name="Tsai I.J."/>
        </authorList>
    </citation>
    <scope>NUCLEOTIDE SEQUENCE</scope>
    <source>
        <strain evidence="2">160909Yilan</strain>
    </source>
</reference>
<dbReference type="EMBL" id="JACAZH010000004">
    <property type="protein sequence ID" value="KAF7370542.1"/>
    <property type="molecule type" value="Genomic_DNA"/>
</dbReference>
<name>A0A8H7DEY3_9AGAR</name>
<gene>
    <name evidence="2" type="ORF">MSAN_00686400</name>
</gene>
<keyword evidence="1" id="KW-0472">Membrane</keyword>
<accession>A0A8H7DEY3</accession>
<feature type="transmembrane region" description="Helical" evidence="1">
    <location>
        <begin position="143"/>
        <end position="163"/>
    </location>
</feature>